<gene>
    <name evidence="1" type="ORF">ZMTM_06570</name>
</gene>
<evidence type="ECO:0008006" key="3">
    <source>
        <dbReference type="Google" id="ProtNLM"/>
    </source>
</evidence>
<accession>A0A8D5G1K5</accession>
<dbReference type="EMBL" id="AP024110">
    <property type="protein sequence ID" value="BCM24398.1"/>
    <property type="molecule type" value="Genomic_DNA"/>
</dbReference>
<organism evidence="1 2">
    <name type="scientific">Methyloradius palustris</name>
    <dbReference type="NCBI Taxonomy" id="2778876"/>
    <lineage>
        <taxon>Bacteria</taxon>
        <taxon>Pseudomonadati</taxon>
        <taxon>Pseudomonadota</taxon>
        <taxon>Betaproteobacteria</taxon>
        <taxon>Nitrosomonadales</taxon>
        <taxon>Methylophilaceae</taxon>
        <taxon>Methyloradius</taxon>
    </lineage>
</organism>
<reference evidence="1" key="1">
    <citation type="journal article" date="2021" name="Arch. Microbiol.">
        <title>Methyloradius palustris gen. nov., sp. nov., a methanol-oxidizing bacterium isolated from snow.</title>
        <authorList>
            <person name="Miyadera T."/>
            <person name="Kojima H."/>
            <person name="Fukui M."/>
        </authorList>
    </citation>
    <scope>NUCLEOTIDE SEQUENCE</scope>
    <source>
        <strain evidence="1">Zm11</strain>
    </source>
</reference>
<keyword evidence="2" id="KW-1185">Reference proteome</keyword>
<protein>
    <recommendedName>
        <fullName evidence="3">DUF2292 domain-containing protein</fullName>
    </recommendedName>
</protein>
<dbReference type="Pfam" id="PF10055">
    <property type="entry name" value="DUF2292"/>
    <property type="match status" value="1"/>
</dbReference>
<dbReference type="Proteomes" id="UP000826722">
    <property type="component" value="Chromosome"/>
</dbReference>
<evidence type="ECO:0000313" key="1">
    <source>
        <dbReference type="EMBL" id="BCM24398.1"/>
    </source>
</evidence>
<proteinExistence type="predicted"/>
<dbReference type="RefSeq" id="WP_221764939.1">
    <property type="nucleotide sequence ID" value="NZ_AP024110.1"/>
</dbReference>
<dbReference type="InterPro" id="IPR018743">
    <property type="entry name" value="DUF2292"/>
</dbReference>
<dbReference type="KEGG" id="mpau:ZMTM_06570"/>
<dbReference type="AlphaFoldDB" id="A0A8D5G1K5"/>
<name>A0A8D5G1K5_9PROT</name>
<sequence>MPNEQQAIVSSEVVEEILRAITQLRFGSIEITVHEGRVTQIEKREKVRFQQDNSRNKSNVSSLL</sequence>
<evidence type="ECO:0000313" key="2">
    <source>
        <dbReference type="Proteomes" id="UP000826722"/>
    </source>
</evidence>